<evidence type="ECO:0000256" key="1">
    <source>
        <dbReference type="SAM" id="SignalP"/>
    </source>
</evidence>
<feature type="domain" description="CsgH-like" evidence="2">
    <location>
        <begin position="32"/>
        <end position="103"/>
    </location>
</feature>
<sequence>MTEAMLNASVLAAAVAACLATAADAPVCQARLEVQRSGDNVTITGHCLNNGAPAAARWTYELRAEKQGRGGSSRNAQAGNFVAAPGQDVVLSRTTLNLGAHDACRLRLRVLDEQGAILAADSLLLPAAP</sequence>
<evidence type="ECO:0000259" key="2">
    <source>
        <dbReference type="Pfam" id="PF21112"/>
    </source>
</evidence>
<dbReference type="Pfam" id="PF21112">
    <property type="entry name" value="CsgH"/>
    <property type="match status" value="1"/>
</dbReference>
<dbReference type="InterPro" id="IPR047726">
    <property type="entry name" value="CsgH_dom"/>
</dbReference>
<keyword evidence="4" id="KW-1185">Reference proteome</keyword>
<dbReference type="EMBL" id="VAJM01000012">
    <property type="protein sequence ID" value="TLM89608.1"/>
    <property type="molecule type" value="Genomic_DNA"/>
</dbReference>
<dbReference type="InterPro" id="IPR048632">
    <property type="entry name" value="CsgH-like"/>
</dbReference>
<gene>
    <name evidence="3" type="ORF">FDY95_19865</name>
</gene>
<dbReference type="OrthoDB" id="886547at2"/>
<keyword evidence="1" id="KW-0732">Signal</keyword>
<comment type="caution">
    <text evidence="3">The sequence shown here is derived from an EMBL/GenBank/DDBJ whole genome shotgun (WGS) entry which is preliminary data.</text>
</comment>
<evidence type="ECO:0000313" key="4">
    <source>
        <dbReference type="Proteomes" id="UP000305517"/>
    </source>
</evidence>
<dbReference type="NCBIfam" id="NF041112">
    <property type="entry name" value="chap_CsgH_alph"/>
    <property type="match status" value="1"/>
</dbReference>
<dbReference type="RefSeq" id="WP_138080279.1">
    <property type="nucleotide sequence ID" value="NZ_VAJM01000012.1"/>
</dbReference>
<organism evidence="3 4">
    <name type="scientific">Hymenobacter jeollabukensis</name>
    <dbReference type="NCBI Taxonomy" id="2025313"/>
    <lineage>
        <taxon>Bacteria</taxon>
        <taxon>Pseudomonadati</taxon>
        <taxon>Bacteroidota</taxon>
        <taxon>Cytophagia</taxon>
        <taxon>Cytophagales</taxon>
        <taxon>Hymenobacteraceae</taxon>
        <taxon>Hymenobacter</taxon>
    </lineage>
</organism>
<accession>A0A5R8WKN4</accession>
<reference evidence="3 4" key="1">
    <citation type="submission" date="2019-05" db="EMBL/GenBank/DDBJ databases">
        <title>Hymenobacter edaphi sp. nov., isolated from abandoned arsenic-contaminated farmland soil.</title>
        <authorList>
            <person name="Nie L."/>
        </authorList>
    </citation>
    <scope>NUCLEOTIDE SEQUENCE [LARGE SCALE GENOMIC DNA]</scope>
    <source>
        <strain evidence="3 4">1-3-3-8</strain>
    </source>
</reference>
<dbReference type="InterPro" id="IPR053722">
    <property type="entry name" value="Curli_assembly_CsgC/AgfC"/>
</dbReference>
<feature type="signal peptide" evidence="1">
    <location>
        <begin position="1"/>
        <end position="22"/>
    </location>
</feature>
<evidence type="ECO:0000313" key="3">
    <source>
        <dbReference type="EMBL" id="TLM89608.1"/>
    </source>
</evidence>
<name>A0A5R8WKN4_9BACT</name>
<dbReference type="Gene3D" id="2.60.40.2420">
    <property type="match status" value="1"/>
</dbReference>
<dbReference type="AlphaFoldDB" id="A0A5R8WKN4"/>
<proteinExistence type="predicted"/>
<protein>
    <recommendedName>
        <fullName evidence="2">CsgH-like domain-containing protein</fullName>
    </recommendedName>
</protein>
<feature type="chain" id="PRO_5024356335" description="CsgH-like domain-containing protein" evidence="1">
    <location>
        <begin position="23"/>
        <end position="129"/>
    </location>
</feature>
<dbReference type="Proteomes" id="UP000305517">
    <property type="component" value="Unassembled WGS sequence"/>
</dbReference>